<feature type="transmembrane region" description="Helical" evidence="3">
    <location>
        <begin position="1099"/>
        <end position="1120"/>
    </location>
</feature>
<evidence type="ECO:0000313" key="6">
    <source>
        <dbReference type="Proteomes" id="UP000007797"/>
    </source>
</evidence>
<evidence type="ECO:0000256" key="2">
    <source>
        <dbReference type="SAM" id="MobiDB-lite"/>
    </source>
</evidence>
<dbReference type="InterPro" id="IPR014756">
    <property type="entry name" value="Ig_E-set"/>
</dbReference>
<reference evidence="6" key="1">
    <citation type="journal article" date="2011" name="Genome Res.">
        <title>Phylogeny-wide analysis of social amoeba genomes highlights ancient origins for complex intercellular communication.</title>
        <authorList>
            <person name="Heidel A.J."/>
            <person name="Lawal H.M."/>
            <person name="Felder M."/>
            <person name="Schilde C."/>
            <person name="Helps N.R."/>
            <person name="Tunggal B."/>
            <person name="Rivero F."/>
            <person name="John U."/>
            <person name="Schleicher M."/>
            <person name="Eichinger L."/>
            <person name="Platzer M."/>
            <person name="Noegel A.A."/>
            <person name="Schaap P."/>
            <person name="Gloeckner G."/>
        </authorList>
    </citation>
    <scope>NUCLEOTIDE SEQUENCE [LARGE SCALE GENOMIC DNA]</scope>
    <source>
        <strain evidence="6">SH3</strain>
    </source>
</reference>
<accession>F4PGV7</accession>
<feature type="coiled-coil region" evidence="1">
    <location>
        <begin position="202"/>
        <end position="275"/>
    </location>
</feature>
<feature type="compositionally biased region" description="Low complexity" evidence="2">
    <location>
        <begin position="139"/>
        <end position="182"/>
    </location>
</feature>
<keyword evidence="1" id="KW-0175">Coiled coil</keyword>
<evidence type="ECO:0000259" key="4">
    <source>
        <dbReference type="Pfam" id="PF01833"/>
    </source>
</evidence>
<dbReference type="EMBL" id="GL883006">
    <property type="protein sequence ID" value="EGG24941.1"/>
    <property type="molecule type" value="Genomic_DNA"/>
</dbReference>
<gene>
    <name evidence="5" type="ORF">DFA_03186</name>
</gene>
<evidence type="ECO:0000256" key="3">
    <source>
        <dbReference type="SAM" id="Phobius"/>
    </source>
</evidence>
<feature type="region of interest" description="Disordered" evidence="2">
    <location>
        <begin position="374"/>
        <end position="474"/>
    </location>
</feature>
<protein>
    <recommendedName>
        <fullName evidence="4">IPT/TIG domain-containing protein</fullName>
    </recommendedName>
</protein>
<feature type="region of interest" description="Disordered" evidence="2">
    <location>
        <begin position="1"/>
        <end position="43"/>
    </location>
</feature>
<dbReference type="InterPro" id="IPR013783">
    <property type="entry name" value="Ig-like_fold"/>
</dbReference>
<sequence>MRLPVKEEKEKSVPKKSSPPKKMNNRKSLLSNGTTAAKAPTPQVHYFKDIERLNSSTNLLSHNQKSEVKSLASYYEQLNNNKNQKAKSTTIAAKPVVATTTTSTTTTAPVVVATPVVVAPAVVATPVVAVSPKRRRSSAAKVSSATTTPSLSSTETTPSPLSPKVSTTLSSSSSSSSSTNTTPKKDSSSAVPDMTTAIRETIDVYRNKITDLEKQLEHQHNENKSLKQELLLMNDVNVQEIDQLTIERDELQLELENVQAEIDEATEDLYNARGERDVQMSLVNQYKKELLDCQTLVGYYQEEFGKKCAENNELTRKLTTRSDEIKQYKQKIQSFLQLVDQHDSIKQNITVDTSSSSSSSSSVVALNTSYSSLSNSSLIIPSSPSKSSTPNKKDTTSMINNNNSSSSINIVGGPLSNSTNQQRPSTSSGISTPKSAAKKKVPTTSNSNSSFKSPTSSVNQLSKSHNRTPKKILSSPRSILHCTYPPFYLNPKEETTTTKTSINFTIHCENYPTGAQVWSTSKGGNGHGYMGISTNKEAMTKCLAFESNTIKSYIATIDSKQELDFIKTNWPATPVWVSGRDIGGIGNYSYSSGPGTNQPLFNMYTGQCFGYCPFDAGEPSLTPADGKEKYIYIRGPTWNFKNAVLMMSQALYVNWLQFQKNSVTCIVPLGFHDVTVQDASGTSSTHYAWQPYPPFIKAVYPPSSPTNALVTLIGNNFGDTNGLVSVSVSTLNIPCIISFASSNQIICQLETPLVGETKLLPISISVDQVYTQTYKPHICIFNSILMQYSFSIVCGDRFFSTILCGGDYERVYRLMIDKVTMGATFNTPYVGAFESQEIGPYKGTPSPLYYDNKTSVTPSDHILYNIHNGKVVPFDTKNVKYYTPLITFYTSDTPIINNVTNIIPGQTSQVTINGNHFGKDGSYVLITIQSKQCKSPSFVGDGFKQITCLLDTVQPYSTDLNYTVQIGISGMVTTKVVSLAKECRKNFSSHGIGNSTFGTCKCHSGYEPPLDCSSSIDRDKQLNTTVMIQLNNHAIKSHNPDDPLSQQTDKQGFNLLTTFHIPRFSHSVELDPVFNAVILDDDSALPYECIETTDSLPKVIVSVLLSIFLLSITIVAIIVWKVEPPTNRPYREAVEMDPIPNTDQENADQQQQQNN</sequence>
<proteinExistence type="predicted"/>
<dbReference type="OrthoDB" id="24136at2759"/>
<keyword evidence="6" id="KW-1185">Reference proteome</keyword>
<keyword evidence="3" id="KW-0812">Transmembrane</keyword>
<feature type="domain" description="IPT/TIG" evidence="4">
    <location>
        <begin position="694"/>
        <end position="769"/>
    </location>
</feature>
<keyword evidence="3" id="KW-1133">Transmembrane helix</keyword>
<dbReference type="SUPFAM" id="SSF81296">
    <property type="entry name" value="E set domains"/>
    <property type="match status" value="1"/>
</dbReference>
<dbReference type="RefSeq" id="XP_004362792.1">
    <property type="nucleotide sequence ID" value="XM_004362735.1"/>
</dbReference>
<dbReference type="InterPro" id="IPR002909">
    <property type="entry name" value="IPT_dom"/>
</dbReference>
<dbReference type="Gene3D" id="2.60.40.10">
    <property type="entry name" value="Immunoglobulins"/>
    <property type="match status" value="1"/>
</dbReference>
<dbReference type="KEGG" id="dfa:DFA_03186"/>
<feature type="compositionally biased region" description="Polar residues" evidence="2">
    <location>
        <begin position="26"/>
        <end position="35"/>
    </location>
</feature>
<dbReference type="InterPro" id="IPR016186">
    <property type="entry name" value="C-type_lectin-like/link_sf"/>
</dbReference>
<dbReference type="InterPro" id="IPR016187">
    <property type="entry name" value="CTDL_fold"/>
</dbReference>
<feature type="compositionally biased region" description="Low complexity" evidence="2">
    <location>
        <begin position="374"/>
        <end position="410"/>
    </location>
</feature>
<dbReference type="Gene3D" id="3.10.100.10">
    <property type="entry name" value="Mannose-Binding Protein A, subunit A"/>
    <property type="match status" value="1"/>
</dbReference>
<organism evidence="5 6">
    <name type="scientific">Cavenderia fasciculata</name>
    <name type="common">Slime mold</name>
    <name type="synonym">Dictyostelium fasciculatum</name>
    <dbReference type="NCBI Taxonomy" id="261658"/>
    <lineage>
        <taxon>Eukaryota</taxon>
        <taxon>Amoebozoa</taxon>
        <taxon>Evosea</taxon>
        <taxon>Eumycetozoa</taxon>
        <taxon>Dictyostelia</taxon>
        <taxon>Acytosteliales</taxon>
        <taxon>Cavenderiaceae</taxon>
        <taxon>Cavenderia</taxon>
    </lineage>
</organism>
<dbReference type="AlphaFoldDB" id="F4PGV7"/>
<feature type="compositionally biased region" description="Basic and acidic residues" evidence="2">
    <location>
        <begin position="1"/>
        <end position="13"/>
    </location>
</feature>
<evidence type="ECO:0000256" key="1">
    <source>
        <dbReference type="SAM" id="Coils"/>
    </source>
</evidence>
<dbReference type="CDD" id="cd00603">
    <property type="entry name" value="IPT_PCSR"/>
    <property type="match status" value="1"/>
</dbReference>
<feature type="region of interest" description="Disordered" evidence="2">
    <location>
        <begin position="131"/>
        <end position="195"/>
    </location>
</feature>
<evidence type="ECO:0000313" key="5">
    <source>
        <dbReference type="EMBL" id="EGG24941.1"/>
    </source>
</evidence>
<dbReference type="GeneID" id="14877070"/>
<keyword evidence="3" id="KW-0472">Membrane</keyword>
<dbReference type="CDD" id="cd00037">
    <property type="entry name" value="CLECT"/>
    <property type="match status" value="1"/>
</dbReference>
<dbReference type="SUPFAM" id="SSF56436">
    <property type="entry name" value="C-type lectin-like"/>
    <property type="match status" value="1"/>
</dbReference>
<feature type="compositionally biased region" description="Low complexity" evidence="2">
    <location>
        <begin position="443"/>
        <end position="459"/>
    </location>
</feature>
<name>F4PGV7_CACFS</name>
<dbReference type="Pfam" id="PF01833">
    <property type="entry name" value="TIG"/>
    <property type="match status" value="1"/>
</dbReference>
<feature type="compositionally biased region" description="Polar residues" evidence="2">
    <location>
        <begin position="415"/>
        <end position="434"/>
    </location>
</feature>
<dbReference type="Proteomes" id="UP000007797">
    <property type="component" value="Unassembled WGS sequence"/>
</dbReference>